<protein>
    <recommendedName>
        <fullName evidence="1">DUF7918 domain-containing protein</fullName>
    </recommendedName>
</protein>
<evidence type="ECO:0000259" key="1">
    <source>
        <dbReference type="Pfam" id="PF25534"/>
    </source>
</evidence>
<organism evidence="2 3">
    <name type="scientific">Favolaschia claudopus</name>
    <dbReference type="NCBI Taxonomy" id="2862362"/>
    <lineage>
        <taxon>Eukaryota</taxon>
        <taxon>Fungi</taxon>
        <taxon>Dikarya</taxon>
        <taxon>Basidiomycota</taxon>
        <taxon>Agaricomycotina</taxon>
        <taxon>Agaricomycetes</taxon>
        <taxon>Agaricomycetidae</taxon>
        <taxon>Agaricales</taxon>
        <taxon>Marasmiineae</taxon>
        <taxon>Mycenaceae</taxon>
        <taxon>Favolaschia</taxon>
    </lineage>
</organism>
<comment type="caution">
    <text evidence="2">The sequence shown here is derived from an EMBL/GenBank/DDBJ whole genome shotgun (WGS) entry which is preliminary data.</text>
</comment>
<evidence type="ECO:0000313" key="3">
    <source>
        <dbReference type="Proteomes" id="UP001362999"/>
    </source>
</evidence>
<keyword evidence="3" id="KW-1185">Reference proteome</keyword>
<sequence>MRIGNLHAWISMDGVELTEFATEVAANGKEVSCWVPSECGKEFCIHAMNTDSSSKVIVNALPRVDGVACRSRHLRYKDSTSRRTSTATFDSIPTGPSTRRRLLFGQQVLSDDDSLLSADVSPELGSIIVKMRVVKNKPRSRDSHRESWRDPKTQILHERSKKAIGHTVQFGAEFMKRNAPGVPHDVVKYLATFVFKYRPIDLLRAEGIAPPIIRSQPYASARSDEVLDLTLDDDDAAEIKRLEARLLELKSKGVRVKSEPRVKAERVSGFAQGEIIDLT</sequence>
<dbReference type="Proteomes" id="UP001362999">
    <property type="component" value="Unassembled WGS sequence"/>
</dbReference>
<dbReference type="AlphaFoldDB" id="A0AAW0ABL4"/>
<dbReference type="InterPro" id="IPR057678">
    <property type="entry name" value="DUF7918"/>
</dbReference>
<feature type="domain" description="DUF7918" evidence="1">
    <location>
        <begin position="9"/>
        <end position="210"/>
    </location>
</feature>
<evidence type="ECO:0000313" key="2">
    <source>
        <dbReference type="EMBL" id="KAK7006219.1"/>
    </source>
</evidence>
<dbReference type="Pfam" id="PF25534">
    <property type="entry name" value="DUF7918"/>
    <property type="match status" value="1"/>
</dbReference>
<proteinExistence type="predicted"/>
<dbReference type="EMBL" id="JAWWNJ010000076">
    <property type="protein sequence ID" value="KAK7006219.1"/>
    <property type="molecule type" value="Genomic_DNA"/>
</dbReference>
<reference evidence="2 3" key="1">
    <citation type="journal article" date="2024" name="J Genomics">
        <title>Draft genome sequencing and assembly of Favolaschia claudopus CIRM-BRFM 2984 isolated from oak limbs.</title>
        <authorList>
            <person name="Navarro D."/>
            <person name="Drula E."/>
            <person name="Chaduli D."/>
            <person name="Cazenave R."/>
            <person name="Ahrendt S."/>
            <person name="Wang J."/>
            <person name="Lipzen A."/>
            <person name="Daum C."/>
            <person name="Barry K."/>
            <person name="Grigoriev I.V."/>
            <person name="Favel A."/>
            <person name="Rosso M.N."/>
            <person name="Martin F."/>
        </authorList>
    </citation>
    <scope>NUCLEOTIDE SEQUENCE [LARGE SCALE GENOMIC DNA]</scope>
    <source>
        <strain evidence="2 3">CIRM-BRFM 2984</strain>
    </source>
</reference>
<name>A0AAW0ABL4_9AGAR</name>
<accession>A0AAW0ABL4</accession>
<gene>
    <name evidence="2" type="ORF">R3P38DRAFT_1704009</name>
</gene>